<dbReference type="GO" id="GO:0051287">
    <property type="term" value="F:NAD binding"/>
    <property type="evidence" value="ECO:0007669"/>
    <property type="project" value="InterPro"/>
</dbReference>
<dbReference type="Gene3D" id="3.40.50.720">
    <property type="entry name" value="NAD(P)-binding Rossmann-like Domain"/>
    <property type="match status" value="2"/>
</dbReference>
<evidence type="ECO:0000256" key="3">
    <source>
        <dbReference type="RuleBase" id="RU003719"/>
    </source>
</evidence>
<dbReference type="Proteomes" id="UP000248021">
    <property type="component" value="Unassembled WGS sequence"/>
</dbReference>
<comment type="caution">
    <text evidence="5">The sequence shown here is derived from an EMBL/GenBank/DDBJ whole genome shotgun (WGS) entry which is preliminary data.</text>
</comment>
<dbReference type="AlphaFoldDB" id="A0A2V3U2Q6"/>
<dbReference type="InterPro" id="IPR050223">
    <property type="entry name" value="D-isomer_2-hydroxyacid_DH"/>
</dbReference>
<protein>
    <submittedName>
        <fullName evidence="5">Phosphoglycerate dehydrogenase-like enzyme</fullName>
    </submittedName>
</protein>
<dbReference type="InterPro" id="IPR006140">
    <property type="entry name" value="D-isomer_DH_NAD-bd"/>
</dbReference>
<sequence length="328" mass="35109">MRIVFHGENAASFSHGFADLVGEADITVLPDILASEADRAAYAAADVVVGTRFNTSLPRPAGLKLFHVPGAGYDAVDLGALPASATVCNCFGHEQAIAEYVMAGILARHVPLADADAKLRKKDWSYWAGAPERVHDELAEKTIGLLGFGHIGKAIAVRAKAFEMKVDVANRSPVPASERVDRSFTLDQLDEFWGSADFIVVSVPLTAETTGIVGKEAFDAMRPSAVVFNVGRGPTIDETALYAALRDNKIAGAVIDTWYVYPSPDKPDVLPSILPFHELPNVVMTPHMSGWTSGTIRRRQKTIADNVLSRAAGRPCTNVVREGGSADS</sequence>
<accession>A0A2V3U2Q6</accession>
<organism evidence="5 6">
    <name type="scientific">Chelatococcus asaccharovorans</name>
    <dbReference type="NCBI Taxonomy" id="28210"/>
    <lineage>
        <taxon>Bacteria</taxon>
        <taxon>Pseudomonadati</taxon>
        <taxon>Pseudomonadota</taxon>
        <taxon>Alphaproteobacteria</taxon>
        <taxon>Hyphomicrobiales</taxon>
        <taxon>Chelatococcaceae</taxon>
        <taxon>Chelatococcus</taxon>
    </lineage>
</organism>
<name>A0A2V3U2Q6_9HYPH</name>
<dbReference type="GO" id="GO:0005829">
    <property type="term" value="C:cytosol"/>
    <property type="evidence" value="ECO:0007669"/>
    <property type="project" value="TreeGrafter"/>
</dbReference>
<evidence type="ECO:0000313" key="5">
    <source>
        <dbReference type="EMBL" id="PXW57024.1"/>
    </source>
</evidence>
<keyword evidence="1 3" id="KW-0560">Oxidoreductase</keyword>
<evidence type="ECO:0000313" key="6">
    <source>
        <dbReference type="Proteomes" id="UP000248021"/>
    </source>
</evidence>
<dbReference type="PANTHER" id="PTHR10996">
    <property type="entry name" value="2-HYDROXYACID DEHYDROGENASE-RELATED"/>
    <property type="match status" value="1"/>
</dbReference>
<dbReference type="Pfam" id="PF00389">
    <property type="entry name" value="2-Hacid_dh"/>
    <property type="match status" value="1"/>
</dbReference>
<dbReference type="GO" id="GO:0016618">
    <property type="term" value="F:hydroxypyruvate reductase [NAD(P)H] activity"/>
    <property type="evidence" value="ECO:0007669"/>
    <property type="project" value="TreeGrafter"/>
</dbReference>
<dbReference type="CDD" id="cd12165">
    <property type="entry name" value="2-Hacid_dh_6"/>
    <property type="match status" value="1"/>
</dbReference>
<gene>
    <name evidence="5" type="ORF">C7450_10762</name>
</gene>
<feature type="domain" description="S-adenosyl-L-homocysteine hydrolase NAD binding" evidence="4">
    <location>
        <begin position="125"/>
        <end position="269"/>
    </location>
</feature>
<proteinExistence type="inferred from homology"/>
<dbReference type="SMART" id="SM00997">
    <property type="entry name" value="AdoHcyase_NAD"/>
    <property type="match status" value="1"/>
</dbReference>
<evidence type="ECO:0000256" key="2">
    <source>
        <dbReference type="ARBA" id="ARBA00023027"/>
    </source>
</evidence>
<comment type="similarity">
    <text evidence="3">Belongs to the D-isomer specific 2-hydroxyacid dehydrogenase family.</text>
</comment>
<keyword evidence="6" id="KW-1185">Reference proteome</keyword>
<keyword evidence="2" id="KW-0520">NAD</keyword>
<dbReference type="InterPro" id="IPR015878">
    <property type="entry name" value="Ado_hCys_hydrolase_NAD-bd"/>
</dbReference>
<dbReference type="InterPro" id="IPR006139">
    <property type="entry name" value="D-isomer_2_OHA_DH_cat_dom"/>
</dbReference>
<dbReference type="RefSeq" id="WP_245449851.1">
    <property type="nucleotide sequence ID" value="NZ_JAHBRY010000001.1"/>
</dbReference>
<dbReference type="InterPro" id="IPR036291">
    <property type="entry name" value="NAD(P)-bd_dom_sf"/>
</dbReference>
<dbReference type="EMBL" id="QJJK01000007">
    <property type="protein sequence ID" value="PXW57024.1"/>
    <property type="molecule type" value="Genomic_DNA"/>
</dbReference>
<dbReference type="SUPFAM" id="SSF52283">
    <property type="entry name" value="Formate/glycerate dehydrogenase catalytic domain-like"/>
    <property type="match status" value="1"/>
</dbReference>
<reference evidence="5 6" key="1">
    <citation type="submission" date="2018-05" db="EMBL/GenBank/DDBJ databases">
        <title>Genomic Encyclopedia of Type Strains, Phase IV (KMG-IV): sequencing the most valuable type-strain genomes for metagenomic binning, comparative biology and taxonomic classification.</title>
        <authorList>
            <person name="Goeker M."/>
        </authorList>
    </citation>
    <scope>NUCLEOTIDE SEQUENCE [LARGE SCALE GENOMIC DNA]</scope>
    <source>
        <strain evidence="5 6">DSM 6462</strain>
    </source>
</reference>
<dbReference type="SUPFAM" id="SSF51735">
    <property type="entry name" value="NAD(P)-binding Rossmann-fold domains"/>
    <property type="match status" value="1"/>
</dbReference>
<dbReference type="GO" id="GO:0030267">
    <property type="term" value="F:glyoxylate reductase (NADPH) activity"/>
    <property type="evidence" value="ECO:0007669"/>
    <property type="project" value="TreeGrafter"/>
</dbReference>
<dbReference type="Pfam" id="PF02826">
    <property type="entry name" value="2-Hacid_dh_C"/>
    <property type="match status" value="1"/>
</dbReference>
<evidence type="ECO:0000256" key="1">
    <source>
        <dbReference type="ARBA" id="ARBA00023002"/>
    </source>
</evidence>
<evidence type="ECO:0000259" key="4">
    <source>
        <dbReference type="SMART" id="SM00997"/>
    </source>
</evidence>
<dbReference type="PANTHER" id="PTHR10996:SF178">
    <property type="entry name" value="2-HYDROXYACID DEHYDROGENASE YGL185C-RELATED"/>
    <property type="match status" value="1"/>
</dbReference>